<accession>A0ABU7JKD3</accession>
<proteinExistence type="predicted"/>
<sequence>DESVAIPLLRCPEFMAYSPTGALDAKGAKQRFSELMASCERNGLGKLAVVVKSSGTIIGYCGIEMCEIEGARKPELGFRLHANHRGMGYATEAAAAVLHQAEPILSSVIAFAEPANMPSIRILEKLGFRPTGESSFKGVTVVLFSRGM</sequence>
<dbReference type="Proteomes" id="UP001339167">
    <property type="component" value="Unassembled WGS sequence"/>
</dbReference>
<evidence type="ECO:0000259" key="1">
    <source>
        <dbReference type="PROSITE" id="PS51186"/>
    </source>
</evidence>
<dbReference type="PANTHER" id="PTHR43792:SF1">
    <property type="entry name" value="N-ACETYLTRANSFERASE DOMAIN-CONTAINING PROTEIN"/>
    <property type="match status" value="1"/>
</dbReference>
<gene>
    <name evidence="2" type="ORF">QWF21_17990</name>
</gene>
<dbReference type="RefSeq" id="WP_330089423.1">
    <property type="nucleotide sequence ID" value="NZ_JAUGZK010000037.1"/>
</dbReference>
<comment type="caution">
    <text evidence="2">The sequence shown here is derived from an EMBL/GenBank/DDBJ whole genome shotgun (WGS) entry which is preliminary data.</text>
</comment>
<organism evidence="2 3">
    <name type="scientific">Alkalimonas mucilaginosa</name>
    <dbReference type="NCBI Taxonomy" id="3057676"/>
    <lineage>
        <taxon>Bacteria</taxon>
        <taxon>Pseudomonadati</taxon>
        <taxon>Pseudomonadota</taxon>
        <taxon>Gammaproteobacteria</taxon>
        <taxon>Alkalimonas</taxon>
    </lineage>
</organism>
<dbReference type="InterPro" id="IPR016181">
    <property type="entry name" value="Acyl_CoA_acyltransferase"/>
</dbReference>
<dbReference type="PANTHER" id="PTHR43792">
    <property type="entry name" value="GNAT FAMILY, PUTATIVE (AFU_ORTHOLOGUE AFUA_3G00765)-RELATED-RELATED"/>
    <property type="match status" value="1"/>
</dbReference>
<evidence type="ECO:0000313" key="3">
    <source>
        <dbReference type="Proteomes" id="UP001339167"/>
    </source>
</evidence>
<dbReference type="Gene3D" id="3.40.630.30">
    <property type="match status" value="1"/>
</dbReference>
<name>A0ABU7JKD3_9GAMM</name>
<feature type="non-terminal residue" evidence="2">
    <location>
        <position position="1"/>
    </location>
</feature>
<dbReference type="InterPro" id="IPR000182">
    <property type="entry name" value="GNAT_dom"/>
</dbReference>
<keyword evidence="3" id="KW-1185">Reference proteome</keyword>
<dbReference type="Pfam" id="PF13302">
    <property type="entry name" value="Acetyltransf_3"/>
    <property type="match status" value="1"/>
</dbReference>
<protein>
    <submittedName>
        <fullName evidence="2">GNAT family N-acetyltransferase</fullName>
    </submittedName>
</protein>
<dbReference type="InterPro" id="IPR051531">
    <property type="entry name" value="N-acetyltransferase"/>
</dbReference>
<evidence type="ECO:0000313" key="2">
    <source>
        <dbReference type="EMBL" id="MEE2026131.1"/>
    </source>
</evidence>
<dbReference type="CDD" id="cd04301">
    <property type="entry name" value="NAT_SF"/>
    <property type="match status" value="1"/>
</dbReference>
<dbReference type="PROSITE" id="PS51186">
    <property type="entry name" value="GNAT"/>
    <property type="match status" value="1"/>
</dbReference>
<dbReference type="SUPFAM" id="SSF55729">
    <property type="entry name" value="Acyl-CoA N-acyltransferases (Nat)"/>
    <property type="match status" value="1"/>
</dbReference>
<dbReference type="EMBL" id="JAUGZK010000037">
    <property type="protein sequence ID" value="MEE2026131.1"/>
    <property type="molecule type" value="Genomic_DNA"/>
</dbReference>
<feature type="domain" description="N-acetyltransferase" evidence="1">
    <location>
        <begin position="7"/>
        <end position="148"/>
    </location>
</feature>
<reference evidence="2 3" key="1">
    <citation type="submission" date="2023-06" db="EMBL/GenBank/DDBJ databases">
        <title>Alkalimonas sp., MEB004 an alkaliphilic bacterium isolated from Lonar Lake, India.</title>
        <authorList>
            <person name="Joshi A."/>
            <person name="Thite S."/>
        </authorList>
    </citation>
    <scope>NUCLEOTIDE SEQUENCE [LARGE SCALE GENOMIC DNA]</scope>
    <source>
        <strain evidence="2 3">MEB004</strain>
    </source>
</reference>